<dbReference type="GO" id="GO:0005829">
    <property type="term" value="C:cytosol"/>
    <property type="evidence" value="ECO:0007669"/>
    <property type="project" value="TreeGrafter"/>
</dbReference>
<evidence type="ECO:0000256" key="7">
    <source>
        <dbReference type="ARBA" id="ARBA00022839"/>
    </source>
</evidence>
<keyword evidence="9" id="KW-0238">DNA-binding</keyword>
<dbReference type="PROSITE" id="PS51198">
    <property type="entry name" value="UVRD_HELICASE_ATP_BIND"/>
    <property type="match status" value="1"/>
</dbReference>
<evidence type="ECO:0000256" key="9">
    <source>
        <dbReference type="ARBA" id="ARBA00023125"/>
    </source>
</evidence>
<evidence type="ECO:0000256" key="15">
    <source>
        <dbReference type="PROSITE-ProRule" id="PRU00560"/>
    </source>
</evidence>
<keyword evidence="2" id="KW-0540">Nuclease</keyword>
<dbReference type="EMBL" id="JAERRK010000016">
    <property type="protein sequence ID" value="MBL1085500.1"/>
    <property type="molecule type" value="Genomic_DNA"/>
</dbReference>
<comment type="caution">
    <text evidence="19">The sequence shown here is derived from an EMBL/GenBank/DDBJ whole genome shotgun (WGS) entry which is preliminary data.</text>
</comment>
<dbReference type="Gene3D" id="1.10.10.160">
    <property type="match status" value="1"/>
</dbReference>
<evidence type="ECO:0000256" key="3">
    <source>
        <dbReference type="ARBA" id="ARBA00022741"/>
    </source>
</evidence>
<dbReference type="PANTHER" id="PTHR11070">
    <property type="entry name" value="UVRD / RECB / PCRA DNA HELICASE FAMILY MEMBER"/>
    <property type="match status" value="1"/>
</dbReference>
<comment type="similarity">
    <text evidence="1">Belongs to the helicase family. UvrD subfamily.</text>
</comment>
<keyword evidence="3 15" id="KW-0547">Nucleotide-binding</keyword>
<keyword evidence="11" id="KW-0413">Isomerase</keyword>
<keyword evidence="20" id="KW-1185">Reference proteome</keyword>
<dbReference type="PROSITE" id="PS51217">
    <property type="entry name" value="UVRD_HELICASE_CTER"/>
    <property type="match status" value="1"/>
</dbReference>
<dbReference type="InterPro" id="IPR013986">
    <property type="entry name" value="DExx_box_DNA_helicase_dom_sf"/>
</dbReference>
<feature type="compositionally biased region" description="Pro residues" evidence="16">
    <location>
        <begin position="96"/>
        <end position="112"/>
    </location>
</feature>
<evidence type="ECO:0000259" key="17">
    <source>
        <dbReference type="PROSITE" id="PS51198"/>
    </source>
</evidence>
<feature type="region of interest" description="Disordered" evidence="16">
    <location>
        <begin position="92"/>
        <end position="127"/>
    </location>
</feature>
<dbReference type="GO" id="GO:0000725">
    <property type="term" value="P:recombinational repair"/>
    <property type="evidence" value="ECO:0007669"/>
    <property type="project" value="TreeGrafter"/>
</dbReference>
<dbReference type="Pfam" id="PF13361">
    <property type="entry name" value="UvrD_C"/>
    <property type="match status" value="2"/>
</dbReference>
<dbReference type="AlphaFoldDB" id="A0A937ENH7"/>
<dbReference type="GO" id="GO:0004527">
    <property type="term" value="F:exonuclease activity"/>
    <property type="evidence" value="ECO:0007669"/>
    <property type="project" value="UniProtKB-KW"/>
</dbReference>
<feature type="binding site" evidence="15">
    <location>
        <begin position="38"/>
        <end position="45"/>
    </location>
    <ligand>
        <name>ATP</name>
        <dbReference type="ChEBI" id="CHEBI:30616"/>
    </ligand>
</feature>
<keyword evidence="10" id="KW-0234">DNA repair</keyword>
<dbReference type="GO" id="GO:0003677">
    <property type="term" value="F:DNA binding"/>
    <property type="evidence" value="ECO:0007669"/>
    <property type="project" value="UniProtKB-KW"/>
</dbReference>
<evidence type="ECO:0000256" key="2">
    <source>
        <dbReference type="ARBA" id="ARBA00022722"/>
    </source>
</evidence>
<comment type="catalytic activity">
    <reaction evidence="12">
        <text>Couples ATP hydrolysis with the unwinding of duplex DNA by translocating in the 3'-5' direction.</text>
        <dbReference type="EC" id="5.6.2.4"/>
    </reaction>
</comment>
<keyword evidence="5 15" id="KW-0378">Hydrolase</keyword>
<evidence type="ECO:0000256" key="8">
    <source>
        <dbReference type="ARBA" id="ARBA00022840"/>
    </source>
</evidence>
<dbReference type="InterPro" id="IPR014016">
    <property type="entry name" value="UvrD-like_ATP-bd"/>
</dbReference>
<dbReference type="EC" id="5.6.2.4" evidence="13"/>
<dbReference type="RefSeq" id="WP_201840646.1">
    <property type="nucleotide sequence ID" value="NZ_JAERRK010000016.1"/>
</dbReference>
<evidence type="ECO:0000256" key="16">
    <source>
        <dbReference type="SAM" id="MobiDB-lite"/>
    </source>
</evidence>
<evidence type="ECO:0000256" key="14">
    <source>
        <dbReference type="ARBA" id="ARBA00048988"/>
    </source>
</evidence>
<comment type="catalytic activity">
    <reaction evidence="14">
        <text>ATP + H2O = ADP + phosphate + H(+)</text>
        <dbReference type="Rhea" id="RHEA:13065"/>
        <dbReference type="ChEBI" id="CHEBI:15377"/>
        <dbReference type="ChEBI" id="CHEBI:15378"/>
        <dbReference type="ChEBI" id="CHEBI:30616"/>
        <dbReference type="ChEBI" id="CHEBI:43474"/>
        <dbReference type="ChEBI" id="CHEBI:456216"/>
        <dbReference type="EC" id="5.6.2.4"/>
    </reaction>
</comment>
<evidence type="ECO:0000256" key="4">
    <source>
        <dbReference type="ARBA" id="ARBA00022763"/>
    </source>
</evidence>
<dbReference type="Pfam" id="PF12705">
    <property type="entry name" value="PDDEXK_1"/>
    <property type="match status" value="1"/>
</dbReference>
<evidence type="ECO:0000256" key="11">
    <source>
        <dbReference type="ARBA" id="ARBA00023235"/>
    </source>
</evidence>
<dbReference type="InterPro" id="IPR000212">
    <property type="entry name" value="DNA_helicase_UvrD/REP"/>
</dbReference>
<feature type="domain" description="UvrD-like helicase C-terminal" evidence="18">
    <location>
        <begin position="363"/>
        <end position="682"/>
    </location>
</feature>
<feature type="region of interest" description="Disordered" evidence="16">
    <location>
        <begin position="854"/>
        <end position="982"/>
    </location>
</feature>
<gene>
    <name evidence="19" type="ORF">JK359_26640</name>
</gene>
<keyword evidence="6 15" id="KW-0347">Helicase</keyword>
<dbReference type="InterPro" id="IPR014017">
    <property type="entry name" value="DNA_helicase_UvrD-like_C"/>
</dbReference>
<dbReference type="PANTHER" id="PTHR11070:SF55">
    <property type="entry name" value="DNA 3'-5' HELICASE"/>
    <property type="match status" value="1"/>
</dbReference>
<accession>A0A937ENH7</accession>
<dbReference type="CDD" id="cd17932">
    <property type="entry name" value="DEXQc_UvrD"/>
    <property type="match status" value="1"/>
</dbReference>
<dbReference type="InterPro" id="IPR038726">
    <property type="entry name" value="PDDEXK_AddAB-type"/>
</dbReference>
<keyword evidence="4" id="KW-0227">DNA damage</keyword>
<evidence type="ECO:0000259" key="18">
    <source>
        <dbReference type="PROSITE" id="PS51217"/>
    </source>
</evidence>
<dbReference type="FunFam" id="3.40.50.300:FF:001094">
    <property type="entry name" value="ATP-dependent DNA helicase"/>
    <property type="match status" value="1"/>
</dbReference>
<evidence type="ECO:0000256" key="1">
    <source>
        <dbReference type="ARBA" id="ARBA00009922"/>
    </source>
</evidence>
<organism evidence="19 20">
    <name type="scientific">Streptomyces actinomycinicus</name>
    <dbReference type="NCBI Taxonomy" id="1695166"/>
    <lineage>
        <taxon>Bacteria</taxon>
        <taxon>Bacillati</taxon>
        <taxon>Actinomycetota</taxon>
        <taxon>Actinomycetes</taxon>
        <taxon>Kitasatosporales</taxon>
        <taxon>Streptomycetaceae</taxon>
        <taxon>Streptomyces</taxon>
    </lineage>
</organism>
<reference evidence="19" key="1">
    <citation type="submission" date="2021-01" db="EMBL/GenBank/DDBJ databases">
        <title>WGS of actinomycetes isolated from Thailand.</title>
        <authorList>
            <person name="Thawai C."/>
        </authorList>
    </citation>
    <scope>NUCLEOTIDE SEQUENCE</scope>
    <source>
        <strain evidence="19">RCU-197</strain>
    </source>
</reference>
<dbReference type="Gene3D" id="3.40.50.300">
    <property type="entry name" value="P-loop containing nucleotide triphosphate hydrolases"/>
    <property type="match status" value="3"/>
</dbReference>
<evidence type="ECO:0000256" key="12">
    <source>
        <dbReference type="ARBA" id="ARBA00034617"/>
    </source>
</evidence>
<dbReference type="Proteomes" id="UP000661858">
    <property type="component" value="Unassembled WGS sequence"/>
</dbReference>
<feature type="domain" description="UvrD-like helicase ATP-binding" evidence="17">
    <location>
        <begin position="17"/>
        <end position="362"/>
    </location>
</feature>
<keyword evidence="8 15" id="KW-0067">ATP-binding</keyword>
<dbReference type="SUPFAM" id="SSF52540">
    <property type="entry name" value="P-loop containing nucleoside triphosphate hydrolases"/>
    <property type="match status" value="1"/>
</dbReference>
<evidence type="ECO:0000256" key="5">
    <source>
        <dbReference type="ARBA" id="ARBA00022801"/>
    </source>
</evidence>
<dbReference type="GO" id="GO:0005524">
    <property type="term" value="F:ATP binding"/>
    <property type="evidence" value="ECO:0007669"/>
    <property type="project" value="UniProtKB-UniRule"/>
</dbReference>
<protein>
    <recommendedName>
        <fullName evidence="13">DNA 3'-5' helicase</fullName>
        <ecNumber evidence="13">5.6.2.4</ecNumber>
    </recommendedName>
</protein>
<feature type="compositionally biased region" description="Low complexity" evidence="16">
    <location>
        <begin position="924"/>
        <end position="944"/>
    </location>
</feature>
<dbReference type="Gene3D" id="1.10.486.10">
    <property type="entry name" value="PCRA, domain 4"/>
    <property type="match status" value="1"/>
</dbReference>
<dbReference type="Gene3D" id="3.90.320.10">
    <property type="match status" value="1"/>
</dbReference>
<feature type="compositionally biased region" description="Acidic residues" evidence="16">
    <location>
        <begin position="868"/>
        <end position="888"/>
    </location>
</feature>
<name>A0A937ENH7_9ACTN</name>
<evidence type="ECO:0000313" key="20">
    <source>
        <dbReference type="Proteomes" id="UP000661858"/>
    </source>
</evidence>
<feature type="compositionally biased region" description="Pro residues" evidence="16">
    <location>
        <begin position="894"/>
        <end position="906"/>
    </location>
</feature>
<evidence type="ECO:0000256" key="13">
    <source>
        <dbReference type="ARBA" id="ARBA00034808"/>
    </source>
</evidence>
<dbReference type="Pfam" id="PF00580">
    <property type="entry name" value="UvrD-helicase"/>
    <property type="match status" value="1"/>
</dbReference>
<dbReference type="InterPro" id="IPR011604">
    <property type="entry name" value="PDDEXK-like_dom_sf"/>
</dbReference>
<evidence type="ECO:0000256" key="10">
    <source>
        <dbReference type="ARBA" id="ARBA00023204"/>
    </source>
</evidence>
<dbReference type="GO" id="GO:0043138">
    <property type="term" value="F:3'-5' DNA helicase activity"/>
    <property type="evidence" value="ECO:0007669"/>
    <property type="project" value="UniProtKB-EC"/>
</dbReference>
<sequence>MSARITDPEQLKELLGIPFTPEQTACITAPPAPQVIVAGAGSGKTTVMAARVVWLVGTGQVAPEQVLGLTFTNKAAGELAERVRKALIKAGVTDPEPLPPPGHHPSTTPPRTDPARPDPENPPGEPVISTYHAFAGRLLTDHGLRIGLEPTSRLLADATRYQLAARVLREAPGPYPALTRSFADLVSDLLALDSELAEHLVDPEELRTWDAGLLHTLAGAKLTNADLRKVPEAAAARRELAGLAVRYRAAKRERDLLDFGDQIALSARLAQHPEVGRLLREEFRVVLLDEYQDTSVAQRVLLAGLFGNGTGHPVTAVGDPCQAIYGWRGASVANLDDFPEHFAHADGRPATRQALSENRRSGGRLLDLANGLAEPLRAMHAGVEALRPAPGADYDGTVRCALLPTHAEEIDWIADSLAHLVRTGTAPGEIAVLCRTATDFAEIQGALVARDVPVEVVGLSGLLHLPEIADLVAVCEVLQDAGANAALVRLLTGPRWRIGPRDLALLGRRARLLVAHARVDDTDDPDRRLAAAVEGVDPSEVISLADALDTFLEAPTVGDEYDDGLPFSPDARVRFARLATELRDLRRSLSDPLMDVLHRVLAVTGLEVELSASPQALAARRRETLSNFLDVAAAFAASDGEARLLAFLGFLRTAAQYEKGLDNALPGGENTVKVLTAHKSKGLEWDVVAVPGLVRGTFPSGQGREKWTAQAKVLPHALRGDSDTLPDPGSWDSRGMKAFHEAMKDHQHTEELRLGYVTFTRPRSLLLGSGHWWGPSQKKPRGPSDFLQALYDHCAAGYGEIEAWADEPAEDEENPALHTAGADQVWPLPLDAAALARRRAAADTVLAHLNTLTARPDGHAPAPHDLAGIEDPDWPAPPDDDLPDDPYEDFPHPGDLPPGDPFPPEGDFPQEHEGDFPYDDFPYDDLSYGDFPYDGPPSDGSGSPTPEEARTTPASEEARTTPASMEARTTPAFPKARRTLTPEEARTIASWDRDLDMLTGELLRARQTVTDVPLPATLTASQLLRLAEDPDGLAQELARPMPRPPQPAARRGTRFHAWVEARFEELALPLLEPDELPGSEAEIDDERDLEALKEAFERTEYARRTPYRVETPFQLTLAGRVVRGRIDAVYRNGDGDGTTYEIVDWKTGRARTADPLQLAVYRLAWAEQQGIPPESVTAAVLYVRSGEVVRPRDLPDRAALERLLTEDSETAHRAS</sequence>
<dbReference type="InterPro" id="IPR027417">
    <property type="entry name" value="P-loop_NTPase"/>
</dbReference>
<dbReference type="GO" id="GO:0033202">
    <property type="term" value="C:DNA helicase complex"/>
    <property type="evidence" value="ECO:0007669"/>
    <property type="project" value="TreeGrafter"/>
</dbReference>
<proteinExistence type="inferred from homology"/>
<keyword evidence="7" id="KW-0269">Exonuclease</keyword>
<evidence type="ECO:0000313" key="19">
    <source>
        <dbReference type="EMBL" id="MBL1085500.1"/>
    </source>
</evidence>
<evidence type="ECO:0000256" key="6">
    <source>
        <dbReference type="ARBA" id="ARBA00022806"/>
    </source>
</evidence>